<dbReference type="NCBIfam" id="NF045841">
    <property type="entry name" value="Ig_SerProt_MIP"/>
    <property type="match status" value="1"/>
</dbReference>
<dbReference type="PROSITE" id="PS51257">
    <property type="entry name" value="PROKAR_LIPOPROTEIN"/>
    <property type="match status" value="1"/>
</dbReference>
<evidence type="ECO:0000313" key="4">
    <source>
        <dbReference type="EMBL" id="VEU63479.1"/>
    </source>
</evidence>
<dbReference type="InterPro" id="IPR022382">
    <property type="entry name" value="Mycoplasma_peptidase_DUF31"/>
</dbReference>
<dbReference type="NCBIfam" id="NF045842">
    <property type="entry name" value="MIP_near_MIB"/>
    <property type="match status" value="1"/>
</dbReference>
<keyword evidence="4" id="KW-0449">Lipoprotein</keyword>
<proteinExistence type="predicted"/>
<dbReference type="InterPro" id="IPR022381">
    <property type="entry name" value="Uncharacterised_MG067"/>
</dbReference>
<feature type="region of interest" description="Disordered" evidence="1">
    <location>
        <begin position="25"/>
        <end position="52"/>
    </location>
</feature>
<keyword evidence="2" id="KW-0732">Signal</keyword>
<gene>
    <name evidence="4" type="ORF">NCTC10118_00504</name>
</gene>
<feature type="compositionally biased region" description="Polar residues" evidence="1">
    <location>
        <begin position="25"/>
        <end position="47"/>
    </location>
</feature>
<dbReference type="OrthoDB" id="393864at2"/>
<evidence type="ECO:0000256" key="1">
    <source>
        <dbReference type="SAM" id="MobiDB-lite"/>
    </source>
</evidence>
<accession>A0A449AET3</accession>
<keyword evidence="5" id="KW-1185">Reference proteome</keyword>
<feature type="chain" id="PRO_5019019637" evidence="2">
    <location>
        <begin position="21"/>
        <end position="583"/>
    </location>
</feature>
<dbReference type="PRINTS" id="PR00840">
    <property type="entry name" value="Y06768FAMILY"/>
</dbReference>
<feature type="signal peptide" evidence="2">
    <location>
        <begin position="1"/>
        <end position="20"/>
    </location>
</feature>
<dbReference type="Proteomes" id="UP000289952">
    <property type="component" value="Chromosome"/>
</dbReference>
<dbReference type="Pfam" id="PF01732">
    <property type="entry name" value="Mycop_pep_DUF31"/>
    <property type="match status" value="1"/>
</dbReference>
<evidence type="ECO:0000313" key="5">
    <source>
        <dbReference type="Proteomes" id="UP000289952"/>
    </source>
</evidence>
<dbReference type="EMBL" id="LR214972">
    <property type="protein sequence ID" value="VEU63479.1"/>
    <property type="molecule type" value="Genomic_DNA"/>
</dbReference>
<reference evidence="4 5" key="1">
    <citation type="submission" date="2019-01" db="EMBL/GenBank/DDBJ databases">
        <authorList>
            <consortium name="Pathogen Informatics"/>
        </authorList>
    </citation>
    <scope>NUCLEOTIDE SEQUENCE [LARGE SCALE GENOMIC DNA]</scope>
    <source>
        <strain evidence="4 5">NCTC10118</strain>
    </source>
</reference>
<organism evidence="4 5">
    <name type="scientific">Mycoplasmopsis bovirhinis</name>
    <dbReference type="NCBI Taxonomy" id="29553"/>
    <lineage>
        <taxon>Bacteria</taxon>
        <taxon>Bacillati</taxon>
        <taxon>Mycoplasmatota</taxon>
        <taxon>Mycoplasmoidales</taxon>
        <taxon>Metamycoplasmataceae</taxon>
        <taxon>Mycoplasmopsis</taxon>
    </lineage>
</organism>
<evidence type="ECO:0000256" key="2">
    <source>
        <dbReference type="SAM" id="SignalP"/>
    </source>
</evidence>
<dbReference type="AlphaFoldDB" id="A0A449AET3"/>
<feature type="domain" description="DUF31" evidence="3">
    <location>
        <begin position="190"/>
        <end position="568"/>
    </location>
</feature>
<protein>
    <submittedName>
        <fullName evidence="4">Membrane-associated lipoprotein</fullName>
    </submittedName>
</protein>
<name>A0A449AET3_9BACT</name>
<sequence>MKNKLLWLLKMSSLTLPFIAVSCQSQQPTQKPKNPSQKNPDQGSGPQTPEPIRASLTKEQQDLINFYVRNNNEQRFNIENKKIVDRLKLINERFKNLPNQQGDVYRNQNNLAASSQNVSKFDNLAKTLNIDTFDNQRYKSNTVPSYKENGEVDGLSIQVKWDFLENQTEPELAKLKENVHGKGLGRTLVNQKYKDIALQTYSINFVEKSGSSRFGTAWIIDYELTEDGSYPKKWYIATNLHVGNMLNDNTTYFNLTHLDPEAPLNENLTLRSPNTINYNNKPVNKYFTTFQINLEIPDLKDKVKMVYKAVDFLKADPKDYLSQQQQTKFTDFKEYIDFAVFEIDFSSKTDTIGLEIRNPKNENSFASAEEFMEKLTNGFANNKEVKFIPESYLTNYGKINLPLVNDDWSTNDTLFALGYPKDFDSDFLSWPRDITGDQIVPYVEKRYNFDYNFRNLWTNQTTLAPKYIDISENTGEVKTKDNNNAIGNRLTNSPTVTTFKNKPGVFDNFLTWPLVATDTEPLKTIYQGKSTPLIQMGLGYSLANYEAPGGASGSSVRNQNNELVSIFHSIGHNTLLGMSTAFR</sequence>
<evidence type="ECO:0000259" key="3">
    <source>
        <dbReference type="Pfam" id="PF01732"/>
    </source>
</evidence>